<name>A0A2N3QLH5_9BIFI</name>
<dbReference type="AlphaFoldDB" id="A0A2N3QLH5"/>
<sequence>MTLVFRPYRHADYPALVSIVKNTWGYEQMASPKVAALLAEVFVSSCLCNATHSIVAQADGDVAGVVLLKDIARHRCSWSDRWRQISALTRLLLRREGRKVMRVFRNVSCVDAQLLGEIDTAYRGEIALFVLDGKYRGRGLGKELYDRAEAYLRAHALMPFYLFTDTSCNYRFYERQGLRRRAQHEEVVCVAERKQRMGFFVYEGNDSLCGSAAA</sequence>
<dbReference type="InterPro" id="IPR016181">
    <property type="entry name" value="Acyl_CoA_acyltransferase"/>
</dbReference>
<evidence type="ECO:0000313" key="3">
    <source>
        <dbReference type="Proteomes" id="UP000233730"/>
    </source>
</evidence>
<dbReference type="InterPro" id="IPR000182">
    <property type="entry name" value="GNAT_dom"/>
</dbReference>
<protein>
    <submittedName>
        <fullName evidence="2">GNAT family acetyltraansferase</fullName>
    </submittedName>
</protein>
<dbReference type="SUPFAM" id="SSF55729">
    <property type="entry name" value="Acyl-CoA N-acyltransferases (Nat)"/>
    <property type="match status" value="1"/>
</dbReference>
<accession>A0A2N3QLH5</accession>
<dbReference type="RefSeq" id="WP_180327470.1">
    <property type="nucleotide sequence ID" value="NZ_PCGZ01000001.1"/>
</dbReference>
<dbReference type="PROSITE" id="PS51186">
    <property type="entry name" value="GNAT"/>
    <property type="match status" value="1"/>
</dbReference>
<proteinExistence type="predicted"/>
<dbReference type="Pfam" id="PF00583">
    <property type="entry name" value="Acetyltransf_1"/>
    <property type="match status" value="1"/>
</dbReference>
<dbReference type="Proteomes" id="UP000233730">
    <property type="component" value="Unassembled WGS sequence"/>
</dbReference>
<dbReference type="Gene3D" id="3.40.630.30">
    <property type="match status" value="1"/>
</dbReference>
<evidence type="ECO:0000313" key="2">
    <source>
        <dbReference type="EMBL" id="PKU92502.1"/>
    </source>
</evidence>
<reference evidence="2 3" key="1">
    <citation type="submission" date="2017-10" db="EMBL/GenBank/DDBJ databases">
        <title>Bifidobacterium genomics.</title>
        <authorList>
            <person name="Lugli G.A."/>
            <person name="Milani C."/>
            <person name="Mancabelli L."/>
        </authorList>
    </citation>
    <scope>NUCLEOTIDE SEQUENCE [LARGE SCALE GENOMIC DNA]</scope>
    <source>
        <strain evidence="2 3">1524B</strain>
    </source>
</reference>
<feature type="domain" description="N-acetyltransferase" evidence="1">
    <location>
        <begin position="3"/>
        <end position="202"/>
    </location>
</feature>
<dbReference type="CDD" id="cd04301">
    <property type="entry name" value="NAT_SF"/>
    <property type="match status" value="1"/>
</dbReference>
<evidence type="ECO:0000259" key="1">
    <source>
        <dbReference type="PROSITE" id="PS51186"/>
    </source>
</evidence>
<dbReference type="EMBL" id="PCGZ01000001">
    <property type="protein sequence ID" value="PKU92502.1"/>
    <property type="molecule type" value="Genomic_DNA"/>
</dbReference>
<dbReference type="GO" id="GO:0016747">
    <property type="term" value="F:acyltransferase activity, transferring groups other than amino-acyl groups"/>
    <property type="evidence" value="ECO:0007669"/>
    <property type="project" value="InterPro"/>
</dbReference>
<gene>
    <name evidence="2" type="ORF">CQR46_0078</name>
</gene>
<comment type="caution">
    <text evidence="2">The sequence shown here is derived from an EMBL/GenBank/DDBJ whole genome shotgun (WGS) entry which is preliminary data.</text>
</comment>
<organism evidence="2 3">
    <name type="scientific">Bifidobacterium pseudolongum subsp. globosum</name>
    <dbReference type="NCBI Taxonomy" id="1690"/>
    <lineage>
        <taxon>Bacteria</taxon>
        <taxon>Bacillati</taxon>
        <taxon>Actinomycetota</taxon>
        <taxon>Actinomycetes</taxon>
        <taxon>Bifidobacteriales</taxon>
        <taxon>Bifidobacteriaceae</taxon>
        <taxon>Bifidobacterium</taxon>
    </lineage>
</organism>